<comment type="cofactor">
    <cofactor evidence="1 10">
        <name>pyridoxal 5'-phosphate</name>
        <dbReference type="ChEBI" id="CHEBI:597326"/>
    </cofactor>
</comment>
<evidence type="ECO:0000256" key="10">
    <source>
        <dbReference type="PIRSR" id="PIRSR000524-50"/>
    </source>
</evidence>
<dbReference type="NCBIfam" id="NF010006">
    <property type="entry name" value="PRK13479.1"/>
    <property type="match status" value="1"/>
</dbReference>
<evidence type="ECO:0000313" key="12">
    <source>
        <dbReference type="EMBL" id="HGU31890.1"/>
    </source>
</evidence>
<dbReference type="InterPro" id="IPR015422">
    <property type="entry name" value="PyrdxlP-dep_Trfase_small"/>
</dbReference>
<comment type="catalytic activity">
    <reaction evidence="7">
        <text>(2-aminoethyl)phosphonate + pyruvate = phosphonoacetaldehyde + L-alanine</text>
        <dbReference type="Rhea" id="RHEA:17021"/>
        <dbReference type="ChEBI" id="CHEBI:15361"/>
        <dbReference type="ChEBI" id="CHEBI:57418"/>
        <dbReference type="ChEBI" id="CHEBI:57972"/>
        <dbReference type="ChEBI" id="CHEBI:58383"/>
        <dbReference type="EC" id="2.6.1.37"/>
    </reaction>
</comment>
<sequence length="392" mass="43727">MNAPPFPQNPYLLLTPGPLTTTSSVKWAMMQDWCTWDDDYKEIVQGIRRELVSLATCELGYTAVLMQGSGTFGVESVLTSAVPPNGKLLVLANGVYGQRMVRIARKAGIRVCVNDSGETKPPDLDRLKSMLSIDPSITHVAVVHCETTTGMLNPILEIGNIVNAYGKVFIVDAMSSFGGIPLDMAQLHAAFLISSSNKCIQGVPGFSFIIAKESELRQTRNQARSLSLDLFDQWETMENDHGKWRFTSPTHVVRAFAQALAELKEEGGIEARYHRYAKNQVLLVSGMKALGFQPLLPESLHSPIITAFRYPGHPGFDFGEFYRLLKQRGFVIYPGKVTDIDTFRIGSIGDVHEEDISRLLDAVKQSMFWTEPVSEEWKQEFAIMTENDARYL</sequence>
<dbReference type="InterPro" id="IPR024169">
    <property type="entry name" value="SP_NH2Trfase/AEP_transaminase"/>
</dbReference>
<name>A0A7C4MKZ2_9BACT</name>
<keyword evidence="5 12" id="KW-0670">Pyruvate</keyword>
<dbReference type="InterPro" id="IPR012703">
    <property type="entry name" value="NH2EtPonate_pyrv_transaminase"/>
</dbReference>
<dbReference type="GO" id="GO:0019700">
    <property type="term" value="P:organic phosphonate catabolic process"/>
    <property type="evidence" value="ECO:0007669"/>
    <property type="project" value="UniProtKB-UniRule"/>
</dbReference>
<feature type="binding site" evidence="9">
    <location>
        <position position="344"/>
    </location>
    <ligand>
        <name>substrate</name>
    </ligand>
</feature>
<dbReference type="PANTHER" id="PTHR42778">
    <property type="entry name" value="2-AMINOETHYLPHOSPHONATE--PYRUVATE TRANSAMINASE"/>
    <property type="match status" value="1"/>
</dbReference>
<dbReference type="InterPro" id="IPR015424">
    <property type="entry name" value="PyrdxlP-dep_Trfase"/>
</dbReference>
<keyword evidence="3 12" id="KW-0808">Transferase</keyword>
<evidence type="ECO:0000256" key="2">
    <source>
        <dbReference type="ARBA" id="ARBA00022576"/>
    </source>
</evidence>
<dbReference type="NCBIfam" id="TIGR02326">
    <property type="entry name" value="transamin_PhnW"/>
    <property type="match status" value="1"/>
</dbReference>
<dbReference type="InterPro" id="IPR015421">
    <property type="entry name" value="PyrdxlP-dep_Trfase_major"/>
</dbReference>
<organism evidence="12">
    <name type="scientific">Desulfatirhabdium butyrativorans</name>
    <dbReference type="NCBI Taxonomy" id="340467"/>
    <lineage>
        <taxon>Bacteria</taxon>
        <taxon>Pseudomonadati</taxon>
        <taxon>Thermodesulfobacteriota</taxon>
        <taxon>Desulfobacteria</taxon>
        <taxon>Desulfobacterales</taxon>
        <taxon>Desulfatirhabdiaceae</taxon>
        <taxon>Desulfatirhabdium</taxon>
    </lineage>
</organism>
<dbReference type="Gene3D" id="3.90.1150.10">
    <property type="entry name" value="Aspartate Aminotransferase, domain 1"/>
    <property type="match status" value="1"/>
</dbReference>
<evidence type="ECO:0000256" key="1">
    <source>
        <dbReference type="ARBA" id="ARBA00001933"/>
    </source>
</evidence>
<keyword evidence="2 12" id="KW-0032">Aminotransferase</keyword>
<evidence type="ECO:0000256" key="3">
    <source>
        <dbReference type="ARBA" id="ARBA00022679"/>
    </source>
</evidence>
<dbReference type="SUPFAM" id="SSF53383">
    <property type="entry name" value="PLP-dependent transferases"/>
    <property type="match status" value="1"/>
</dbReference>
<evidence type="ECO:0000256" key="8">
    <source>
        <dbReference type="NCBIfam" id="TIGR02326"/>
    </source>
</evidence>
<dbReference type="EMBL" id="DSUH01000071">
    <property type="protein sequence ID" value="HGU31890.1"/>
    <property type="molecule type" value="Genomic_DNA"/>
</dbReference>
<evidence type="ECO:0000256" key="4">
    <source>
        <dbReference type="ARBA" id="ARBA00022898"/>
    </source>
</evidence>
<evidence type="ECO:0000256" key="9">
    <source>
        <dbReference type="PIRSR" id="PIRSR000524-1"/>
    </source>
</evidence>
<evidence type="ECO:0000256" key="5">
    <source>
        <dbReference type="ARBA" id="ARBA00023317"/>
    </source>
</evidence>
<evidence type="ECO:0000259" key="11">
    <source>
        <dbReference type="Pfam" id="PF00266"/>
    </source>
</evidence>
<dbReference type="Gene3D" id="3.40.640.10">
    <property type="entry name" value="Type I PLP-dependent aspartate aminotransferase-like (Major domain)"/>
    <property type="match status" value="1"/>
</dbReference>
<gene>
    <name evidence="12" type="primary">phnW</name>
    <name evidence="12" type="ORF">ENS29_03425</name>
</gene>
<comment type="caution">
    <text evidence="12">The sequence shown here is derived from an EMBL/GenBank/DDBJ whole genome shotgun (WGS) entry which is preliminary data.</text>
</comment>
<dbReference type="PIRSF" id="PIRSF000524">
    <property type="entry name" value="SPT"/>
    <property type="match status" value="1"/>
</dbReference>
<accession>A0A7C4MKZ2</accession>
<dbReference type="EC" id="2.6.1.37" evidence="6 8"/>
<dbReference type="InterPro" id="IPR000192">
    <property type="entry name" value="Aminotrans_V_dom"/>
</dbReference>
<evidence type="ECO:0000256" key="7">
    <source>
        <dbReference type="ARBA" id="ARBA00049460"/>
    </source>
</evidence>
<keyword evidence="4 10" id="KW-0663">Pyridoxal phosphate</keyword>
<reference evidence="12" key="1">
    <citation type="journal article" date="2020" name="mSystems">
        <title>Genome- and Community-Level Interaction Insights into Carbon Utilization and Element Cycling Functions of Hydrothermarchaeota in Hydrothermal Sediment.</title>
        <authorList>
            <person name="Zhou Z."/>
            <person name="Liu Y."/>
            <person name="Xu W."/>
            <person name="Pan J."/>
            <person name="Luo Z.H."/>
            <person name="Li M."/>
        </authorList>
    </citation>
    <scope>NUCLEOTIDE SEQUENCE [LARGE SCALE GENOMIC DNA]</scope>
    <source>
        <strain evidence="12">SpSt-477</strain>
    </source>
</reference>
<proteinExistence type="inferred from homology"/>
<dbReference type="GO" id="GO:0047304">
    <property type="term" value="F:2-aminoethylphosphonate-pyruvate transaminase activity"/>
    <property type="evidence" value="ECO:0007669"/>
    <property type="project" value="UniProtKB-UniRule"/>
</dbReference>
<feature type="domain" description="Aminotransferase class V" evidence="11">
    <location>
        <begin position="42"/>
        <end position="316"/>
    </location>
</feature>
<dbReference type="PANTHER" id="PTHR42778:SF1">
    <property type="entry name" value="2-AMINOETHYLPHOSPHONATE--PYRUVATE TRANSAMINASE"/>
    <property type="match status" value="1"/>
</dbReference>
<feature type="modified residue" description="N6-(pyridoxal phosphate)lysine" evidence="10">
    <location>
        <position position="198"/>
    </location>
</feature>
<dbReference type="AlphaFoldDB" id="A0A7C4MKZ2"/>
<dbReference type="NCBIfam" id="TIGR03301">
    <property type="entry name" value="PhnW-AepZ"/>
    <property type="match status" value="1"/>
</dbReference>
<evidence type="ECO:0000256" key="6">
    <source>
        <dbReference type="ARBA" id="ARBA00044521"/>
    </source>
</evidence>
<protein>
    <recommendedName>
        <fullName evidence="6 8">2-aminoethylphosphonate--pyruvate transaminase</fullName>
        <ecNumber evidence="6 8">2.6.1.37</ecNumber>
    </recommendedName>
</protein>
<dbReference type="HAMAP" id="MF_01376">
    <property type="entry name" value="PhnW_aminotrans_5"/>
    <property type="match status" value="1"/>
</dbReference>
<dbReference type="Pfam" id="PF00266">
    <property type="entry name" value="Aminotran_5"/>
    <property type="match status" value="1"/>
</dbReference>